<dbReference type="Ensembl" id="ENSLLET00000042851.1">
    <property type="protein sequence ID" value="ENSLLEP00000041194.1"/>
    <property type="gene ID" value="ENSLLEG00000026219.1"/>
</dbReference>
<feature type="domain" description="F-box" evidence="1">
    <location>
        <begin position="91"/>
        <end position="137"/>
    </location>
</feature>
<reference evidence="2" key="1">
    <citation type="submission" date="2025-08" db="UniProtKB">
        <authorList>
            <consortium name="Ensembl"/>
        </authorList>
    </citation>
    <scope>IDENTIFICATION</scope>
</reference>
<dbReference type="SMART" id="SM00256">
    <property type="entry name" value="FBOX"/>
    <property type="match status" value="1"/>
</dbReference>
<dbReference type="OrthoDB" id="3219396at2759"/>
<evidence type="ECO:0000259" key="1">
    <source>
        <dbReference type="PROSITE" id="PS50181"/>
    </source>
</evidence>
<dbReference type="SUPFAM" id="SSF81383">
    <property type="entry name" value="F-box domain"/>
    <property type="match status" value="1"/>
</dbReference>
<keyword evidence="3" id="KW-1185">Reference proteome</keyword>
<dbReference type="Proteomes" id="UP000694569">
    <property type="component" value="Unplaced"/>
</dbReference>
<accession>A0A8C5QT65</accession>
<dbReference type="PROSITE" id="PS50181">
    <property type="entry name" value="FBOX"/>
    <property type="match status" value="1"/>
</dbReference>
<gene>
    <name evidence="2" type="primary">FBXO36</name>
</gene>
<reference evidence="2" key="2">
    <citation type="submission" date="2025-09" db="UniProtKB">
        <authorList>
            <consortium name="Ensembl"/>
        </authorList>
    </citation>
    <scope>IDENTIFICATION</scope>
</reference>
<name>A0A8C5QT65_9ANUR</name>
<dbReference type="InterPro" id="IPR036047">
    <property type="entry name" value="F-box-like_dom_sf"/>
</dbReference>
<protein>
    <submittedName>
        <fullName evidence="2">F-box protein 36</fullName>
    </submittedName>
</protein>
<dbReference type="Pfam" id="PF12937">
    <property type="entry name" value="F-box-like"/>
    <property type="match status" value="1"/>
</dbReference>
<dbReference type="GeneTree" id="ENSGT00390000001015"/>
<proteinExistence type="predicted"/>
<dbReference type="Gene3D" id="1.20.1280.50">
    <property type="match status" value="1"/>
</dbReference>
<evidence type="ECO:0000313" key="3">
    <source>
        <dbReference type="Proteomes" id="UP000694569"/>
    </source>
</evidence>
<sequence length="198" mass="23101">MAALLPETLFESSGQAPSPSKDFYQLTVNRNQVVLRWWKISLRSEFHDTKPGELKESHVDFVDDTTLHAQIGIIFGQKTLNYILNLCSGQYDFLERLPEPLLLYILTFLDLEDITQLGQVSHSFQKVCNSDNLWEHIVERSCDRVTPEMRALAMDIGWKQLFYTNKLQLQLQLRRMKKRQEERQNALESCDPPILLSM</sequence>
<dbReference type="AlphaFoldDB" id="A0A8C5QT65"/>
<organism evidence="2 3">
    <name type="scientific">Leptobrachium leishanense</name>
    <name type="common">Leishan spiny toad</name>
    <dbReference type="NCBI Taxonomy" id="445787"/>
    <lineage>
        <taxon>Eukaryota</taxon>
        <taxon>Metazoa</taxon>
        <taxon>Chordata</taxon>
        <taxon>Craniata</taxon>
        <taxon>Vertebrata</taxon>
        <taxon>Euteleostomi</taxon>
        <taxon>Amphibia</taxon>
        <taxon>Batrachia</taxon>
        <taxon>Anura</taxon>
        <taxon>Pelobatoidea</taxon>
        <taxon>Megophryidae</taxon>
        <taxon>Leptobrachium</taxon>
    </lineage>
</organism>
<dbReference type="InterPro" id="IPR001810">
    <property type="entry name" value="F-box_dom"/>
</dbReference>
<evidence type="ECO:0000313" key="2">
    <source>
        <dbReference type="Ensembl" id="ENSLLEP00000041194.1"/>
    </source>
</evidence>